<dbReference type="SUPFAM" id="SSF46689">
    <property type="entry name" value="Homeodomain-like"/>
    <property type="match status" value="1"/>
</dbReference>
<dbReference type="InterPro" id="IPR023772">
    <property type="entry name" value="DNA-bd_HTH_TetR-type_CS"/>
</dbReference>
<dbReference type="InterPro" id="IPR001647">
    <property type="entry name" value="HTH_TetR"/>
</dbReference>
<dbReference type="PANTHER" id="PTHR47506">
    <property type="entry name" value="TRANSCRIPTIONAL REGULATORY PROTEIN"/>
    <property type="match status" value="1"/>
</dbReference>
<evidence type="ECO:0000313" key="8">
    <source>
        <dbReference type="Proteomes" id="UP000231962"/>
    </source>
</evidence>
<dbReference type="GO" id="GO:0003677">
    <property type="term" value="F:DNA binding"/>
    <property type="evidence" value="ECO:0007669"/>
    <property type="project" value="UniProtKB-UniRule"/>
</dbReference>
<keyword evidence="3" id="KW-0804">Transcription</keyword>
<evidence type="ECO:0000313" key="7">
    <source>
        <dbReference type="EMBL" id="PJZ72570.1"/>
    </source>
</evidence>
<evidence type="ECO:0000256" key="3">
    <source>
        <dbReference type="ARBA" id="ARBA00023163"/>
    </source>
</evidence>
<proteinExistence type="predicted"/>
<evidence type="ECO:0000259" key="5">
    <source>
        <dbReference type="PROSITE" id="PS50977"/>
    </source>
</evidence>
<keyword evidence="2 4" id="KW-0238">DNA-binding</keyword>
<name>A0A2M9ZKH6_9LEPT</name>
<dbReference type="EMBL" id="NPDY01000010">
    <property type="protein sequence ID" value="PJZ69416.1"/>
    <property type="molecule type" value="Genomic_DNA"/>
</dbReference>
<dbReference type="PROSITE" id="PS50977">
    <property type="entry name" value="HTH_TETR_2"/>
    <property type="match status" value="1"/>
</dbReference>
<dbReference type="OrthoDB" id="116240at2"/>
<evidence type="ECO:0000313" key="9">
    <source>
        <dbReference type="Proteomes" id="UP000231990"/>
    </source>
</evidence>
<dbReference type="SUPFAM" id="SSF48498">
    <property type="entry name" value="Tetracyclin repressor-like, C-terminal domain"/>
    <property type="match status" value="1"/>
</dbReference>
<gene>
    <name evidence="6" type="ORF">CH360_11190</name>
    <name evidence="7" type="ORF">CH373_13625</name>
</gene>
<evidence type="ECO:0000256" key="4">
    <source>
        <dbReference type="PROSITE-ProRule" id="PRU00335"/>
    </source>
</evidence>
<dbReference type="InterPro" id="IPR036271">
    <property type="entry name" value="Tet_transcr_reg_TetR-rel_C_sf"/>
</dbReference>
<reference evidence="8 9" key="1">
    <citation type="submission" date="2017-07" db="EMBL/GenBank/DDBJ databases">
        <title>Leptospira spp. isolated from tropical soils.</title>
        <authorList>
            <person name="Thibeaux R."/>
            <person name="Iraola G."/>
            <person name="Ferres I."/>
            <person name="Bierque E."/>
            <person name="Girault D."/>
            <person name="Soupe-Gilbert M.-E."/>
            <person name="Picardeau M."/>
            <person name="Goarant C."/>
        </authorList>
    </citation>
    <scope>NUCLEOTIDE SEQUENCE [LARGE SCALE GENOMIC DNA]</scope>
    <source>
        <strain evidence="7 9">FH1-B-B1</strain>
        <strain evidence="6 8">FH1-B-C1</strain>
    </source>
</reference>
<feature type="domain" description="HTH tetR-type" evidence="5">
    <location>
        <begin position="1"/>
        <end position="47"/>
    </location>
</feature>
<keyword evidence="8" id="KW-1185">Reference proteome</keyword>
<dbReference type="Proteomes" id="UP000231962">
    <property type="component" value="Unassembled WGS sequence"/>
</dbReference>
<dbReference type="PROSITE" id="PS01081">
    <property type="entry name" value="HTH_TETR_1"/>
    <property type="match status" value="1"/>
</dbReference>
<sequence>MYSQGYAGTSINQVIDESSSHKASFYRYFQTKEELGFEYLKQQGDDFRNSWIRLMNSSETPQEFVRRWMALLRKQTKSGKFFGCPLARFMSSLDQPDVELANRSASVLESWLECLSDYFASCKQKGLVPDYFNPRKKAELFMKLFQGNSQLYMITHNRKYFEEMETEMLGELER</sequence>
<accession>A0A2M9ZKH6</accession>
<protein>
    <submittedName>
        <fullName evidence="7">TetR family transcriptional regulator</fullName>
    </submittedName>
</protein>
<feature type="DNA-binding region" description="H-T-H motif" evidence="4">
    <location>
        <begin position="10"/>
        <end position="29"/>
    </location>
</feature>
<comment type="caution">
    <text evidence="7">The sequence shown here is derived from an EMBL/GenBank/DDBJ whole genome shotgun (WGS) entry which is preliminary data.</text>
</comment>
<dbReference type="InterPro" id="IPR009057">
    <property type="entry name" value="Homeodomain-like_sf"/>
</dbReference>
<dbReference type="Gene3D" id="1.10.357.10">
    <property type="entry name" value="Tetracycline Repressor, domain 2"/>
    <property type="match status" value="1"/>
</dbReference>
<evidence type="ECO:0000256" key="2">
    <source>
        <dbReference type="ARBA" id="ARBA00023125"/>
    </source>
</evidence>
<dbReference type="PANTHER" id="PTHR47506:SF1">
    <property type="entry name" value="HTH-TYPE TRANSCRIPTIONAL REGULATOR YJDC"/>
    <property type="match status" value="1"/>
</dbReference>
<dbReference type="Pfam" id="PF00440">
    <property type="entry name" value="TetR_N"/>
    <property type="match status" value="1"/>
</dbReference>
<dbReference type="AlphaFoldDB" id="A0A2M9ZKH6"/>
<keyword evidence="1" id="KW-0805">Transcription regulation</keyword>
<dbReference type="EMBL" id="NPDZ01000009">
    <property type="protein sequence ID" value="PJZ72570.1"/>
    <property type="molecule type" value="Genomic_DNA"/>
</dbReference>
<evidence type="ECO:0000256" key="1">
    <source>
        <dbReference type="ARBA" id="ARBA00023015"/>
    </source>
</evidence>
<organism evidence="7 9">
    <name type="scientific">Leptospira perolatii</name>
    <dbReference type="NCBI Taxonomy" id="2023191"/>
    <lineage>
        <taxon>Bacteria</taxon>
        <taxon>Pseudomonadati</taxon>
        <taxon>Spirochaetota</taxon>
        <taxon>Spirochaetia</taxon>
        <taxon>Leptospirales</taxon>
        <taxon>Leptospiraceae</taxon>
        <taxon>Leptospira</taxon>
    </lineage>
</organism>
<dbReference type="Proteomes" id="UP000231990">
    <property type="component" value="Unassembled WGS sequence"/>
</dbReference>
<evidence type="ECO:0000313" key="6">
    <source>
        <dbReference type="EMBL" id="PJZ69416.1"/>
    </source>
</evidence>